<keyword evidence="6 11" id="KW-0547">Nucleotide-binding</keyword>
<evidence type="ECO:0000256" key="5">
    <source>
        <dbReference type="ARBA" id="ARBA00022726"/>
    </source>
</evidence>
<keyword evidence="9 11" id="KW-0460">Magnesium</keyword>
<evidence type="ECO:0000256" key="4">
    <source>
        <dbReference type="ARBA" id="ARBA00022679"/>
    </source>
</evidence>
<proteinExistence type="inferred from homology"/>
<dbReference type="GO" id="GO:0005634">
    <property type="term" value="C:nucleus"/>
    <property type="evidence" value="ECO:0007669"/>
    <property type="project" value="UniProtKB-SubCell"/>
</dbReference>
<dbReference type="PRINTS" id="PR00989">
    <property type="entry name" value="ADENOKINASE"/>
</dbReference>
<keyword evidence="7 11" id="KW-0418">Kinase</keyword>
<dbReference type="SUPFAM" id="SSF53613">
    <property type="entry name" value="Ribokinase-like"/>
    <property type="match status" value="1"/>
</dbReference>
<gene>
    <name evidence="15" type="primary">LOC114329650</name>
</gene>
<feature type="active site" description="Proton acceptor" evidence="10">
    <location>
        <position position="300"/>
    </location>
</feature>
<dbReference type="InterPro" id="IPR011611">
    <property type="entry name" value="PfkB_dom"/>
</dbReference>
<dbReference type="InterPro" id="IPR029056">
    <property type="entry name" value="Ribokinase-like"/>
</dbReference>
<comment type="subunit">
    <text evidence="11">Monomer.</text>
</comment>
<evidence type="ECO:0000256" key="6">
    <source>
        <dbReference type="ARBA" id="ARBA00022741"/>
    </source>
</evidence>
<evidence type="ECO:0000256" key="1">
    <source>
        <dbReference type="ARBA" id="ARBA00004801"/>
    </source>
</evidence>
<dbReference type="Pfam" id="PF00294">
    <property type="entry name" value="PfkB"/>
    <property type="match status" value="1"/>
</dbReference>
<dbReference type="GeneID" id="114329650"/>
<organism evidence="15">
    <name type="scientific">Diabrotica virgifera virgifera</name>
    <name type="common">western corn rootworm</name>
    <dbReference type="NCBI Taxonomy" id="50390"/>
    <lineage>
        <taxon>Eukaryota</taxon>
        <taxon>Metazoa</taxon>
        <taxon>Ecdysozoa</taxon>
        <taxon>Arthropoda</taxon>
        <taxon>Hexapoda</taxon>
        <taxon>Insecta</taxon>
        <taxon>Pterygota</taxon>
        <taxon>Neoptera</taxon>
        <taxon>Endopterygota</taxon>
        <taxon>Coleoptera</taxon>
        <taxon>Polyphaga</taxon>
        <taxon>Cucujiformia</taxon>
        <taxon>Chrysomeloidea</taxon>
        <taxon>Chrysomelidae</taxon>
        <taxon>Galerucinae</taxon>
        <taxon>Diabroticina</taxon>
        <taxon>Diabroticites</taxon>
        <taxon>Diabrotica</taxon>
    </lineage>
</organism>
<dbReference type="GO" id="GO:0044209">
    <property type="term" value="P:AMP salvage"/>
    <property type="evidence" value="ECO:0007669"/>
    <property type="project" value="UniProtKB-UniRule"/>
</dbReference>
<dbReference type="InterPro" id="IPR001805">
    <property type="entry name" value="Adenokinase"/>
</dbReference>
<dbReference type="FunFam" id="3.30.1110.10:FF:000001">
    <property type="entry name" value="Adenosine kinase a"/>
    <property type="match status" value="1"/>
</dbReference>
<keyword evidence="8 11" id="KW-0067">ATP-binding</keyword>
<comment type="cofactor">
    <cofactor evidence="11">
        <name>Mg(2+)</name>
        <dbReference type="ChEBI" id="CHEBI:18420"/>
    </cofactor>
    <text evidence="11">Binds 3 Mg(2+) ions per subunit.</text>
</comment>
<reference evidence="13" key="2">
    <citation type="submission" date="2025-05" db="UniProtKB">
        <authorList>
            <consortium name="EnsemblMetazoa"/>
        </authorList>
    </citation>
    <scope>IDENTIFICATION</scope>
</reference>
<dbReference type="UniPathway" id="UPA00588">
    <property type="reaction ID" value="UER00659"/>
</dbReference>
<evidence type="ECO:0000313" key="15">
    <source>
        <dbReference type="RefSeq" id="XP_028134630.1"/>
    </source>
</evidence>
<dbReference type="EC" id="2.7.1.20" evidence="3 11"/>
<dbReference type="CDD" id="cd01168">
    <property type="entry name" value="adenosine_kinase"/>
    <property type="match status" value="1"/>
</dbReference>
<dbReference type="FunFam" id="3.40.1190.20:FF:000006">
    <property type="entry name" value="Adenosine kinase 2"/>
    <property type="match status" value="1"/>
</dbReference>
<evidence type="ECO:0000313" key="13">
    <source>
        <dbReference type="EnsemblMetazoa" id="XP_028134630.1"/>
    </source>
</evidence>
<sequence length="348" mass="38430">MEGDFIKNNLLIGMGNPLLDISAVVEKDLLQKYELKEDNAILAEEKHKPIYDELTAKYPVSYIAGGSVQNSLRVAQWLLEKPNVVTFFGCVGQDKYSKILYEEATSSGVNVKYQYSSASPTGTCAVLITGYNRSLCANLGAANDFTIDHLSDPENKKLIESAQFYYVSGFFLTVNPAAQMEMAKYAVSKNRPFVMNLSAPFICQFFFKAFADALPYTDLLFGNESEAETLSESYNFGTKNIEEIALKISELPKENENRKRTVIITQGVEPIIVASEGKIRKFPIVKLSKEKIVDTNGAGDAFAGGFLSQYILGRSLEVCIKCAAWAAAEIIQRNGCSFEGKPAFNPEL</sequence>
<dbReference type="GO" id="GO:0005524">
    <property type="term" value="F:ATP binding"/>
    <property type="evidence" value="ECO:0007669"/>
    <property type="project" value="UniProtKB-UniRule"/>
</dbReference>
<evidence type="ECO:0000256" key="7">
    <source>
        <dbReference type="ARBA" id="ARBA00022777"/>
    </source>
</evidence>
<dbReference type="GO" id="GO:0005829">
    <property type="term" value="C:cytosol"/>
    <property type="evidence" value="ECO:0007669"/>
    <property type="project" value="TreeGrafter"/>
</dbReference>
<evidence type="ECO:0000313" key="14">
    <source>
        <dbReference type="Proteomes" id="UP001652700"/>
    </source>
</evidence>
<evidence type="ECO:0000256" key="8">
    <source>
        <dbReference type="ARBA" id="ARBA00022840"/>
    </source>
</evidence>
<reference evidence="15" key="1">
    <citation type="submission" date="2025-04" db="UniProtKB">
        <authorList>
            <consortium name="RefSeq"/>
        </authorList>
    </citation>
    <scope>IDENTIFICATION</scope>
    <source>
        <tissue evidence="15">Whole insect</tissue>
    </source>
</reference>
<keyword evidence="14" id="KW-1185">Reference proteome</keyword>
<dbReference type="Gene3D" id="3.30.1110.10">
    <property type="match status" value="1"/>
</dbReference>
<evidence type="ECO:0000256" key="11">
    <source>
        <dbReference type="RuleBase" id="RU368116"/>
    </source>
</evidence>
<dbReference type="Gene3D" id="3.40.1190.20">
    <property type="match status" value="1"/>
</dbReference>
<dbReference type="PANTHER" id="PTHR45769">
    <property type="entry name" value="ADENOSINE KINASE"/>
    <property type="match status" value="1"/>
</dbReference>
<feature type="domain" description="Carbohydrate kinase PfkB" evidence="12">
    <location>
        <begin position="37"/>
        <end position="338"/>
    </location>
</feature>
<dbReference type="PANTHER" id="PTHR45769:SF3">
    <property type="entry name" value="ADENOSINE KINASE"/>
    <property type="match status" value="1"/>
</dbReference>
<keyword evidence="11" id="KW-0539">Nucleus</keyword>
<evidence type="ECO:0000256" key="10">
    <source>
        <dbReference type="PIRSR" id="PIRSR601805-1"/>
    </source>
</evidence>
<comment type="similarity">
    <text evidence="2 11">Belongs to the carbohydrate kinase PfkB family.</text>
</comment>
<dbReference type="Proteomes" id="UP001652700">
    <property type="component" value="Unplaced"/>
</dbReference>
<comment type="function">
    <text evidence="11">ATP dependent phosphorylation of adenosine and other related nucleoside analogs to monophosphate derivatives.</text>
</comment>
<dbReference type="PROSITE" id="PS00584">
    <property type="entry name" value="PFKB_KINASES_2"/>
    <property type="match status" value="1"/>
</dbReference>
<dbReference type="KEGG" id="dvv:114329650"/>
<name>A0A6P7FNV2_DIAVI</name>
<comment type="catalytic activity">
    <reaction evidence="11">
        <text>adenosine + ATP = AMP + ADP + H(+)</text>
        <dbReference type="Rhea" id="RHEA:20824"/>
        <dbReference type="ChEBI" id="CHEBI:15378"/>
        <dbReference type="ChEBI" id="CHEBI:16335"/>
        <dbReference type="ChEBI" id="CHEBI:30616"/>
        <dbReference type="ChEBI" id="CHEBI:456215"/>
        <dbReference type="ChEBI" id="CHEBI:456216"/>
        <dbReference type="EC" id="2.7.1.20"/>
    </reaction>
</comment>
<protein>
    <recommendedName>
        <fullName evidence="3 11">Adenosine kinase</fullName>
        <shortName evidence="11">AK</shortName>
        <ecNumber evidence="3 11">2.7.1.20</ecNumber>
    </recommendedName>
    <alternativeName>
        <fullName evidence="11">Adenosine 5'-phosphotransferase</fullName>
    </alternativeName>
</protein>
<dbReference type="AlphaFoldDB" id="A0A6P7FNV2"/>
<evidence type="ECO:0000259" key="12">
    <source>
        <dbReference type="Pfam" id="PF00294"/>
    </source>
</evidence>
<keyword evidence="5 11" id="KW-0660">Purine salvage</keyword>
<dbReference type="GO" id="GO:0006169">
    <property type="term" value="P:adenosine salvage"/>
    <property type="evidence" value="ECO:0007669"/>
    <property type="project" value="UniProtKB-ARBA"/>
</dbReference>
<dbReference type="GO" id="GO:0004001">
    <property type="term" value="F:adenosine kinase activity"/>
    <property type="evidence" value="ECO:0007669"/>
    <property type="project" value="UniProtKB-UniRule"/>
</dbReference>
<dbReference type="RefSeq" id="XP_028134630.1">
    <property type="nucleotide sequence ID" value="XM_028278829.1"/>
</dbReference>
<dbReference type="InterPro" id="IPR002173">
    <property type="entry name" value="Carboh/pur_kinase_PfkB_CS"/>
</dbReference>
<comment type="subcellular location">
    <subcellularLocation>
        <location evidence="11">Nucleus</location>
    </subcellularLocation>
</comment>
<dbReference type="FunCoup" id="A0A6P7FNV2">
    <property type="interactions" value="1288"/>
</dbReference>
<dbReference type="InParanoid" id="A0A6P7FNV2"/>
<dbReference type="EnsemblMetazoa" id="XM_028278829.2">
    <property type="protein sequence ID" value="XP_028134630.1"/>
    <property type="gene ID" value="LOC114329650"/>
</dbReference>
<keyword evidence="4 11" id="KW-0808">Transferase</keyword>
<dbReference type="GO" id="GO:0006144">
    <property type="term" value="P:purine nucleobase metabolic process"/>
    <property type="evidence" value="ECO:0007669"/>
    <property type="project" value="TreeGrafter"/>
</dbReference>
<accession>A0A6P7FNV2</accession>
<dbReference type="OrthoDB" id="432447at2759"/>
<evidence type="ECO:0000256" key="3">
    <source>
        <dbReference type="ARBA" id="ARBA00012119"/>
    </source>
</evidence>
<comment type="pathway">
    <text evidence="1 11">Purine metabolism; AMP biosynthesis via salvage pathway; AMP from adenosine: step 1/1.</text>
</comment>
<evidence type="ECO:0000256" key="2">
    <source>
        <dbReference type="ARBA" id="ARBA00010688"/>
    </source>
</evidence>
<evidence type="ECO:0000256" key="9">
    <source>
        <dbReference type="ARBA" id="ARBA00022842"/>
    </source>
</evidence>